<accession>A0A3D8S4N2</accession>
<proteinExistence type="predicted"/>
<keyword evidence="2" id="KW-0805">Transcription regulation</keyword>
<dbReference type="InterPro" id="IPR001138">
    <property type="entry name" value="Zn2Cys6_DnaBD"/>
</dbReference>
<keyword evidence="3" id="KW-0238">DNA-binding</keyword>
<dbReference type="CDD" id="cd12148">
    <property type="entry name" value="fungal_TF_MHR"/>
    <property type="match status" value="1"/>
</dbReference>
<dbReference type="GO" id="GO:0008270">
    <property type="term" value="F:zinc ion binding"/>
    <property type="evidence" value="ECO:0007669"/>
    <property type="project" value="InterPro"/>
</dbReference>
<dbReference type="Pfam" id="PF04082">
    <property type="entry name" value="Fungal_trans"/>
    <property type="match status" value="1"/>
</dbReference>
<evidence type="ECO:0000256" key="2">
    <source>
        <dbReference type="ARBA" id="ARBA00023015"/>
    </source>
</evidence>
<keyword evidence="5" id="KW-0539">Nucleus</keyword>
<evidence type="ECO:0000256" key="3">
    <source>
        <dbReference type="ARBA" id="ARBA00023125"/>
    </source>
</evidence>
<gene>
    <name evidence="8" type="ORF">DSM5745_04809</name>
</gene>
<dbReference type="PROSITE" id="PS00463">
    <property type="entry name" value="ZN2_CY6_FUNGAL_1"/>
    <property type="match status" value="1"/>
</dbReference>
<evidence type="ECO:0000259" key="7">
    <source>
        <dbReference type="PROSITE" id="PS50048"/>
    </source>
</evidence>
<dbReference type="GO" id="GO:0006351">
    <property type="term" value="P:DNA-templated transcription"/>
    <property type="evidence" value="ECO:0007669"/>
    <property type="project" value="InterPro"/>
</dbReference>
<dbReference type="GO" id="GO:0000981">
    <property type="term" value="F:DNA-binding transcription factor activity, RNA polymerase II-specific"/>
    <property type="evidence" value="ECO:0007669"/>
    <property type="project" value="InterPro"/>
</dbReference>
<dbReference type="Gene3D" id="4.10.240.10">
    <property type="entry name" value="Zn(2)-C6 fungal-type DNA-binding domain"/>
    <property type="match status" value="1"/>
</dbReference>
<dbReference type="SUPFAM" id="SSF57701">
    <property type="entry name" value="Zn2/Cys6 DNA-binding domain"/>
    <property type="match status" value="1"/>
</dbReference>
<evidence type="ECO:0000256" key="1">
    <source>
        <dbReference type="ARBA" id="ARBA00022723"/>
    </source>
</evidence>
<dbReference type="PANTHER" id="PTHR47431:SF2">
    <property type="entry name" value="ZN(II)2CYS6 TRANSCRIPTION FACTOR (EUROFUNG)"/>
    <property type="match status" value="1"/>
</dbReference>
<dbReference type="AlphaFoldDB" id="A0A3D8S4N2"/>
<name>A0A3D8S4N2_9EURO</name>
<dbReference type="InterPro" id="IPR007219">
    <property type="entry name" value="XnlR_reg_dom"/>
</dbReference>
<dbReference type="GeneID" id="38115179"/>
<comment type="caution">
    <text evidence="8">The sequence shown here is derived from an EMBL/GenBank/DDBJ whole genome shotgun (WGS) entry which is preliminary data.</text>
</comment>
<dbReference type="PANTHER" id="PTHR47431">
    <property type="entry name" value="ZN(II)2CYS6 TRANSCRIPTION FACTOR (EUROFUNG)-RELATED"/>
    <property type="match status" value="1"/>
</dbReference>
<dbReference type="PROSITE" id="PS50048">
    <property type="entry name" value="ZN2_CY6_FUNGAL_2"/>
    <property type="match status" value="1"/>
</dbReference>
<feature type="compositionally biased region" description="Basic residues" evidence="6">
    <location>
        <begin position="40"/>
        <end position="49"/>
    </location>
</feature>
<feature type="domain" description="Zn(2)-C6 fungal-type" evidence="7">
    <location>
        <begin position="4"/>
        <end position="34"/>
    </location>
</feature>
<protein>
    <submittedName>
        <fullName evidence="8">Putative Zn(II)2Cys6 transcription factor</fullName>
    </submittedName>
</protein>
<keyword evidence="4" id="KW-0804">Transcription</keyword>
<dbReference type="Proteomes" id="UP000256690">
    <property type="component" value="Unassembled WGS sequence"/>
</dbReference>
<organism evidence="8 9">
    <name type="scientific">Aspergillus mulundensis</name>
    <dbReference type="NCBI Taxonomy" id="1810919"/>
    <lineage>
        <taxon>Eukaryota</taxon>
        <taxon>Fungi</taxon>
        <taxon>Dikarya</taxon>
        <taxon>Ascomycota</taxon>
        <taxon>Pezizomycotina</taxon>
        <taxon>Eurotiomycetes</taxon>
        <taxon>Eurotiomycetidae</taxon>
        <taxon>Eurotiales</taxon>
        <taxon>Aspergillaceae</taxon>
        <taxon>Aspergillus</taxon>
        <taxon>Aspergillus subgen. Nidulantes</taxon>
    </lineage>
</organism>
<dbReference type="EMBL" id="PVWQ01000005">
    <property type="protein sequence ID" value="RDW81252.1"/>
    <property type="molecule type" value="Genomic_DNA"/>
</dbReference>
<dbReference type="GO" id="GO:0003677">
    <property type="term" value="F:DNA binding"/>
    <property type="evidence" value="ECO:0007669"/>
    <property type="project" value="UniProtKB-KW"/>
</dbReference>
<reference evidence="8 9" key="1">
    <citation type="journal article" date="2018" name="IMA Fungus">
        <title>IMA Genome-F 9: Draft genome sequence of Annulohypoxylon stygium, Aspergillus mulundensis, Berkeleyomyces basicola (syn. Thielaviopsis basicola), Ceratocystis smalleyi, two Cercospora beticola strains, Coleophoma cylindrospora, Fusarium fracticaudum, Phialophora cf. hyalina, and Morchella septimelata.</title>
        <authorList>
            <person name="Wingfield B.D."/>
            <person name="Bills G.F."/>
            <person name="Dong Y."/>
            <person name="Huang W."/>
            <person name="Nel W.J."/>
            <person name="Swalarsk-Parry B.S."/>
            <person name="Vaghefi N."/>
            <person name="Wilken P.M."/>
            <person name="An Z."/>
            <person name="de Beer Z.W."/>
            <person name="De Vos L."/>
            <person name="Chen L."/>
            <person name="Duong T.A."/>
            <person name="Gao Y."/>
            <person name="Hammerbacher A."/>
            <person name="Kikkert J.R."/>
            <person name="Li Y."/>
            <person name="Li H."/>
            <person name="Li K."/>
            <person name="Li Q."/>
            <person name="Liu X."/>
            <person name="Ma X."/>
            <person name="Naidoo K."/>
            <person name="Pethybridge S.J."/>
            <person name="Sun J."/>
            <person name="Steenkamp E.T."/>
            <person name="van der Nest M.A."/>
            <person name="van Wyk S."/>
            <person name="Wingfield M.J."/>
            <person name="Xiong C."/>
            <person name="Yue Q."/>
            <person name="Zhang X."/>
        </authorList>
    </citation>
    <scope>NUCLEOTIDE SEQUENCE [LARGE SCALE GENOMIC DNA]</scope>
    <source>
        <strain evidence="8 9">DSM 5745</strain>
    </source>
</reference>
<dbReference type="OrthoDB" id="10067394at2759"/>
<dbReference type="SMART" id="SM00066">
    <property type="entry name" value="GAL4"/>
    <property type="match status" value="1"/>
</dbReference>
<evidence type="ECO:0000256" key="6">
    <source>
        <dbReference type="SAM" id="MobiDB-lite"/>
    </source>
</evidence>
<evidence type="ECO:0000256" key="4">
    <source>
        <dbReference type="ARBA" id="ARBA00023163"/>
    </source>
</evidence>
<evidence type="ECO:0000256" key="5">
    <source>
        <dbReference type="ARBA" id="ARBA00023242"/>
    </source>
</evidence>
<feature type="region of interest" description="Disordered" evidence="6">
    <location>
        <begin position="40"/>
        <end position="90"/>
    </location>
</feature>
<dbReference type="RefSeq" id="XP_026604305.1">
    <property type="nucleotide sequence ID" value="XM_026746825.1"/>
</dbReference>
<dbReference type="CDD" id="cd00067">
    <property type="entry name" value="GAL4"/>
    <property type="match status" value="1"/>
</dbReference>
<keyword evidence="1" id="KW-0479">Metal-binding</keyword>
<sequence>MPVACTECRAQHLRCDFKKPTCLRCADARLACVYLPSRRGGRRRPRAGHGRHEAEGLVMPNTTVHPHEDRLAPSPGPGHASAPEDSPQPPPVVPDARLVCLYYEHFHSAHPILLPPRLYEARNYPRYLQQVVKFIGSQYSAVLSSDALSEITALEMSSSVERTPCMVQALLLYSIILYARNEHHQAELSLSRAIDIALELGMYTGTQEAGHEAESLRRTWWELFIVEVHTAALTQSQPQLRCSQVPYNVPLPCEDAQYASPSQDAIPSPPSLESFGMRFFTDDSDSDNEDTTPAYSSYAYRIEAVRILARTLILNALPDPQAHPDHLQAVANAITSWTNHLPPYKATVMDMYGAIDEMLFQAHLTIHYAAMLLHLPRSNLRLGLNLLNSNSASDSSSAGASARASAICPILPTARPSPSLTRQVHDVMATEASKTLTSLLSVRTSARGYSPFTVSSLVVSGLVQLATSELHPPACADHHNNRVLLVLGCLKLLRSSWALGREAHRVLRRAAARTIGRAKGVGGSEKGLGSGGGSGSGTWLAATPTPANPLLMSPAVATPMFLGLAEFVDPTCGDPFLFERVSVFGGGELG</sequence>
<feature type="compositionally biased region" description="Gly residues" evidence="6">
    <location>
        <begin position="520"/>
        <end position="536"/>
    </location>
</feature>
<evidence type="ECO:0000313" key="9">
    <source>
        <dbReference type="Proteomes" id="UP000256690"/>
    </source>
</evidence>
<dbReference type="STRING" id="1810919.A0A3D8S4N2"/>
<evidence type="ECO:0000313" key="8">
    <source>
        <dbReference type="EMBL" id="RDW81252.1"/>
    </source>
</evidence>
<dbReference type="InterPro" id="IPR036864">
    <property type="entry name" value="Zn2-C6_fun-type_DNA-bd_sf"/>
</dbReference>
<feature type="region of interest" description="Disordered" evidence="6">
    <location>
        <begin position="520"/>
        <end position="539"/>
    </location>
</feature>
<dbReference type="Pfam" id="PF00172">
    <property type="entry name" value="Zn_clus"/>
    <property type="match status" value="1"/>
</dbReference>
<keyword evidence="9" id="KW-1185">Reference proteome</keyword>